<organism evidence="4 5">
    <name type="scientific">Parachitinimonas caeni</name>
    <dbReference type="NCBI Taxonomy" id="3031301"/>
    <lineage>
        <taxon>Bacteria</taxon>
        <taxon>Pseudomonadati</taxon>
        <taxon>Pseudomonadota</taxon>
        <taxon>Betaproteobacteria</taxon>
        <taxon>Neisseriales</taxon>
        <taxon>Chitinibacteraceae</taxon>
        <taxon>Parachitinimonas</taxon>
    </lineage>
</organism>
<keyword evidence="1 2" id="KW-0732">Signal</keyword>
<dbReference type="Proteomes" id="UP001172778">
    <property type="component" value="Unassembled WGS sequence"/>
</dbReference>
<evidence type="ECO:0000256" key="2">
    <source>
        <dbReference type="SAM" id="SignalP"/>
    </source>
</evidence>
<feature type="chain" id="PRO_5046863157" evidence="2">
    <location>
        <begin position="24"/>
        <end position="859"/>
    </location>
</feature>
<feature type="signal peptide" evidence="2">
    <location>
        <begin position="1"/>
        <end position="23"/>
    </location>
</feature>
<dbReference type="Gene3D" id="2.60.40.1220">
    <property type="match status" value="1"/>
</dbReference>
<sequence length="859" mass="86893">MPKFASFRLLSALWMLLAGGLLAAPASAAPAVITGVTGTATPTTAKVGDVVTITVTFSPAVTITLGGGTVTLDLNAGASTVANCAAVSNATAVTCTYTVAAGDTTAGAKLDYDATTSLVATGGATVLTPSDSNSAANLTLPAPGTAASLFNSSLKVDGVVPTVSSLTFVDSTKLRVTFSEPMDPTTAATASNYTLSSTGLATALTGAPSAAALSSDGLSATLTIPAQTAIANGNTITVTIGTGVKDVALNPLAAAVPASITADVTPAAFTFNALTNVIAKKTYESEPVTVSGINVPAPVAIVAGSDTSLMCAIAPAATGTFGAFASCTATPPLTLNSGDKIKLQLMSSASANTTLTGGVSIGGLAATADFRVSTASAVGIPAGVTVTALTAVTNAFTTPDPAIYISANGVAVIPKTITAQQTIAPTIAGGTAILLQNTGTYQLSLLGQIQTIKPVEGDVIVMSRSYSIDGVAGIPVLELLAGRATISYTGSASPSLGGLFLGSGTTTKQILIGTQGTAPVAFEYQRTDIGEGVVALTGGKLTLRLASGASTVAVADKATVVYANEVVSLDEAGKIKDMRVGSLAGTGAGVGDPLTLQLPVGITSKAKIPNLNPPLERVDPSRSLMSALFDFVGSRTTLTSTSQGVTGQIPLQLDQLPLFITPYGDVKIDTQRPDGITLGDDGHYEVCAKGVCVKLTTTVAGMSFFASAVQTAYGGSVVITQDGTFEINKGGRTLLVRPSMTAPVSASSTIGLTQNEKNQLVFQTLGFDQVLYPHFYDLKQLTVTFASFDDKMTLRDNLDGTITANVKGTAYTLTPEYEVLSPIGGIPPEHRNDPWWTDANTGLLYFKYPTGGAQGFSVR</sequence>
<proteinExistence type="predicted"/>
<accession>A0ABT7E1L6</accession>
<evidence type="ECO:0000313" key="4">
    <source>
        <dbReference type="EMBL" id="MDK2125305.1"/>
    </source>
</evidence>
<dbReference type="InterPro" id="IPR014755">
    <property type="entry name" value="Cu-Rt/internalin_Ig-like"/>
</dbReference>
<dbReference type="InterPro" id="IPR032812">
    <property type="entry name" value="SbsA_Ig"/>
</dbReference>
<reference evidence="4" key="1">
    <citation type="submission" date="2023-03" db="EMBL/GenBank/DDBJ databases">
        <title>Chitinimonas shenzhenensis gen. nov., sp. nov., a novel member of family Burkholderiaceae isolated from activated sludge collected in Shen Zhen, China.</title>
        <authorList>
            <person name="Wang X."/>
        </authorList>
    </citation>
    <scope>NUCLEOTIDE SEQUENCE</scope>
    <source>
        <strain evidence="4">DQS-5</strain>
    </source>
</reference>
<protein>
    <submittedName>
        <fullName evidence="4">Ig-like domain-containing protein</fullName>
    </submittedName>
</protein>
<dbReference type="Pfam" id="PF13205">
    <property type="entry name" value="Big_5"/>
    <property type="match status" value="1"/>
</dbReference>
<keyword evidence="5" id="KW-1185">Reference proteome</keyword>
<comment type="caution">
    <text evidence="4">The sequence shown here is derived from an EMBL/GenBank/DDBJ whole genome shotgun (WGS) entry which is preliminary data.</text>
</comment>
<name>A0ABT7E1L6_9NEIS</name>
<evidence type="ECO:0000256" key="1">
    <source>
        <dbReference type="ARBA" id="ARBA00022729"/>
    </source>
</evidence>
<evidence type="ECO:0000313" key="5">
    <source>
        <dbReference type="Proteomes" id="UP001172778"/>
    </source>
</evidence>
<dbReference type="EMBL" id="JARRAF010000017">
    <property type="protein sequence ID" value="MDK2125305.1"/>
    <property type="molecule type" value="Genomic_DNA"/>
</dbReference>
<dbReference type="RefSeq" id="WP_284101617.1">
    <property type="nucleotide sequence ID" value="NZ_JARRAF010000017.1"/>
</dbReference>
<feature type="domain" description="SbsA Ig-like" evidence="3">
    <location>
        <begin position="154"/>
        <end position="256"/>
    </location>
</feature>
<evidence type="ECO:0000259" key="3">
    <source>
        <dbReference type="Pfam" id="PF13205"/>
    </source>
</evidence>
<gene>
    <name evidence="4" type="ORF">PZA18_14710</name>
</gene>